<sequence length="380" mass="42001">MSNEQILSNVKMVLADEVVWGSMFLQDGVIKAIDTSLSTLPQAQDFGGDYVIPGLVELHTDNLEKFMNPRPSVNWPSMSAVIGHDSQMIASGITTVFDALAVGDISPKGDRLTNLKPMLDAITASQQEGLTRAEHKIHLRCEVAHPSTYERFMALKDNQHLGLVSIMDHSPGQRQFAKIEKYREYYQGKYGLTDAQMDDFSELQVANAQKYSQPNRLSITEFCREYDLALASHDDATAAHVDESVGLGMEIAEFPTTEEAARLSHQQGLKVLMGAPNVVRGGSHSGNISAHYLAQLGLLDILSSDYYPNSLLQAAFMLTQEHIGYTLPQAIRTVSKNPAQSVHLYDRGEIAVGQIADLVHVKHQNLPLVQQVWKSGKRVF</sequence>
<proteinExistence type="predicted"/>
<dbReference type="InterPro" id="IPR012696">
    <property type="entry name" value="PhnM"/>
</dbReference>
<dbReference type="InterPro" id="IPR051781">
    <property type="entry name" value="Metallo-dep_Hydrolase"/>
</dbReference>
<evidence type="ECO:0000313" key="2">
    <source>
        <dbReference type="EMBL" id="UOO91506.1"/>
    </source>
</evidence>
<dbReference type="CDD" id="cd01306">
    <property type="entry name" value="PhnM"/>
    <property type="match status" value="1"/>
</dbReference>
<evidence type="ECO:0000313" key="3">
    <source>
        <dbReference type="Proteomes" id="UP000832034"/>
    </source>
</evidence>
<evidence type="ECO:0000259" key="1">
    <source>
        <dbReference type="Pfam" id="PF07969"/>
    </source>
</evidence>
<protein>
    <submittedName>
        <fullName evidence="2">Alpha-D-ribose 1-methylphosphonate 5-triphosphate diphosphatase</fullName>
        <ecNumber evidence="2">3.6.1.63</ecNumber>
    </submittedName>
</protein>
<dbReference type="PANTHER" id="PTHR43135">
    <property type="entry name" value="ALPHA-D-RIBOSE 1-METHYLPHOSPHONATE 5-TRIPHOSPHATE DIPHOSPHATASE"/>
    <property type="match status" value="1"/>
</dbReference>
<dbReference type="Proteomes" id="UP000832034">
    <property type="component" value="Chromosome"/>
</dbReference>
<dbReference type="SUPFAM" id="SSF51556">
    <property type="entry name" value="Metallo-dependent hydrolases"/>
    <property type="match status" value="1"/>
</dbReference>
<name>A0ABY4E840_VITST</name>
<keyword evidence="2" id="KW-0378">Hydrolase</keyword>
<dbReference type="NCBIfam" id="NF011990">
    <property type="entry name" value="PRK15446.2-6"/>
    <property type="match status" value="1"/>
</dbReference>
<dbReference type="NCBIfam" id="NF011987">
    <property type="entry name" value="PRK15446.2-3"/>
    <property type="match status" value="1"/>
</dbReference>
<feature type="domain" description="Amidohydrolase 3" evidence="1">
    <location>
        <begin position="100"/>
        <end position="379"/>
    </location>
</feature>
<dbReference type="InterPro" id="IPR013108">
    <property type="entry name" value="Amidohydro_3"/>
</dbReference>
<dbReference type="NCBIfam" id="NF011981">
    <property type="entry name" value="PRK15446.1-2"/>
    <property type="match status" value="1"/>
</dbReference>
<dbReference type="NCBIfam" id="TIGR02318">
    <property type="entry name" value="phosphono_phnM"/>
    <property type="match status" value="1"/>
</dbReference>
<dbReference type="Gene3D" id="3.20.20.140">
    <property type="entry name" value="Metal-dependent hydrolases"/>
    <property type="match status" value="2"/>
</dbReference>
<dbReference type="NCBIfam" id="NF011983">
    <property type="entry name" value="PRK15446.1-4"/>
    <property type="match status" value="1"/>
</dbReference>
<organism evidence="2 3">
    <name type="scientific">Vitreoscilla stercoraria</name>
    <dbReference type="NCBI Taxonomy" id="61"/>
    <lineage>
        <taxon>Bacteria</taxon>
        <taxon>Pseudomonadati</taxon>
        <taxon>Pseudomonadota</taxon>
        <taxon>Betaproteobacteria</taxon>
        <taxon>Neisseriales</taxon>
        <taxon>Neisseriaceae</taxon>
        <taxon>Vitreoscilla</taxon>
    </lineage>
</organism>
<dbReference type="EC" id="3.6.1.63" evidence="2"/>
<gene>
    <name evidence="2" type="primary">phnM</name>
    <name evidence="2" type="ORF">LVJ81_07460</name>
</gene>
<reference evidence="2" key="2">
    <citation type="journal article" date="2022" name="Res Sq">
        <title>Evolution of multicellular longitudinally dividing oral cavity symbionts (Neisseriaceae).</title>
        <authorList>
            <person name="Nyongesa S."/>
            <person name="Weber P."/>
            <person name="Bernet E."/>
            <person name="Pullido F."/>
            <person name="Nieckarz M."/>
            <person name="Delaby M."/>
            <person name="Nieves C."/>
            <person name="Viehboeck T."/>
            <person name="Krause N."/>
            <person name="Rivera-Millot A."/>
            <person name="Nakamura A."/>
            <person name="Vischer N."/>
            <person name="VanNieuwenhze M."/>
            <person name="Brun Y."/>
            <person name="Cava F."/>
            <person name="Bulgheresi S."/>
            <person name="Veyrier F."/>
        </authorList>
    </citation>
    <scope>NUCLEOTIDE SEQUENCE</scope>
    <source>
        <strain evidence="2">SAG 1488-6</strain>
    </source>
</reference>
<reference evidence="2" key="1">
    <citation type="submission" date="2021-12" db="EMBL/GenBank/DDBJ databases">
        <authorList>
            <person name="Veyrier F.J."/>
        </authorList>
    </citation>
    <scope>NUCLEOTIDE SEQUENCE</scope>
    <source>
        <strain evidence="2">SAG 1488-6</strain>
    </source>
</reference>
<dbReference type="Pfam" id="PF07969">
    <property type="entry name" value="Amidohydro_3"/>
    <property type="match status" value="1"/>
</dbReference>
<dbReference type="InterPro" id="IPR011059">
    <property type="entry name" value="Metal-dep_hydrolase_composite"/>
</dbReference>
<dbReference type="PIRSF" id="PIRSF038971">
    <property type="entry name" value="PhnM"/>
    <property type="match status" value="1"/>
</dbReference>
<accession>A0ABY4E840</accession>
<dbReference type="NCBIfam" id="NF011984">
    <property type="entry name" value="PRK15446.1-5"/>
    <property type="match status" value="1"/>
</dbReference>
<dbReference type="SUPFAM" id="SSF51338">
    <property type="entry name" value="Composite domain of metallo-dependent hydrolases"/>
    <property type="match status" value="1"/>
</dbReference>
<keyword evidence="3" id="KW-1185">Reference proteome</keyword>
<dbReference type="RefSeq" id="WP_019959038.1">
    <property type="nucleotide sequence ID" value="NZ_CP091512.1"/>
</dbReference>
<dbReference type="InterPro" id="IPR032466">
    <property type="entry name" value="Metal_Hydrolase"/>
</dbReference>
<dbReference type="Gene3D" id="2.30.40.10">
    <property type="entry name" value="Urease, subunit C, domain 1"/>
    <property type="match status" value="2"/>
</dbReference>
<dbReference type="GO" id="GO:0016787">
    <property type="term" value="F:hydrolase activity"/>
    <property type="evidence" value="ECO:0007669"/>
    <property type="project" value="UniProtKB-KW"/>
</dbReference>
<dbReference type="EMBL" id="CP091512">
    <property type="protein sequence ID" value="UOO91506.1"/>
    <property type="molecule type" value="Genomic_DNA"/>
</dbReference>
<dbReference type="PANTHER" id="PTHR43135:SF3">
    <property type="entry name" value="ALPHA-D-RIBOSE 1-METHYLPHOSPHONATE 5-TRIPHOSPHATE DIPHOSPHATASE"/>
    <property type="match status" value="1"/>
</dbReference>